<evidence type="ECO:0000256" key="3">
    <source>
        <dbReference type="ARBA" id="ARBA00022475"/>
    </source>
</evidence>
<keyword evidence="8" id="KW-0418">Kinase</keyword>
<evidence type="ECO:0000256" key="18">
    <source>
        <dbReference type="SAM" id="Coils"/>
    </source>
</evidence>
<feature type="coiled-coil region" evidence="18">
    <location>
        <begin position="277"/>
        <end position="318"/>
    </location>
</feature>
<keyword evidence="5" id="KW-0808">Transferase</keyword>
<name>A0A127Q8I9_9BURK</name>
<reference evidence="21 22" key="1">
    <citation type="submission" date="2015-11" db="EMBL/GenBank/DDBJ databases">
        <title>Exploring the genomic traits of fungus-feeding bacterial genus Collimonas.</title>
        <authorList>
            <person name="Song C."/>
            <person name="Schmidt R."/>
            <person name="de Jager V."/>
            <person name="Krzyzanowska D."/>
            <person name="Jongedijk E."/>
            <person name="Cankar K."/>
            <person name="Beekwilder J."/>
            <person name="van Veen A."/>
            <person name="de Boer W."/>
            <person name="van Veen J.A."/>
            <person name="Garbeva P."/>
        </authorList>
    </citation>
    <scope>NUCLEOTIDE SEQUENCE [LARGE SCALE GENOMIC DNA]</scope>
    <source>
        <strain evidence="21 22">Ter91</strain>
    </source>
</reference>
<comment type="catalytic activity">
    <reaction evidence="14">
        <text>L-tyrosyl-[protein] + ATP = O-phospho-L-tyrosyl-[protein] + ADP + H(+)</text>
        <dbReference type="Rhea" id="RHEA:10596"/>
        <dbReference type="Rhea" id="RHEA-COMP:10136"/>
        <dbReference type="Rhea" id="RHEA-COMP:20101"/>
        <dbReference type="ChEBI" id="CHEBI:15378"/>
        <dbReference type="ChEBI" id="CHEBI:30616"/>
        <dbReference type="ChEBI" id="CHEBI:46858"/>
        <dbReference type="ChEBI" id="CHEBI:61978"/>
        <dbReference type="ChEBI" id="CHEBI:456216"/>
    </reaction>
</comment>
<dbReference type="OrthoDB" id="9808257at2"/>
<dbReference type="AlphaFoldDB" id="A0A127Q8I9"/>
<dbReference type="PATRIC" id="fig|279113.9.peg.4016"/>
<evidence type="ECO:0000256" key="19">
    <source>
        <dbReference type="SAM" id="Phobius"/>
    </source>
</evidence>
<dbReference type="InterPro" id="IPR003856">
    <property type="entry name" value="LPS_length_determ_N"/>
</dbReference>
<keyword evidence="9" id="KW-0067">ATP-binding</keyword>
<proteinExistence type="inferred from homology"/>
<dbReference type="NCBIfam" id="TIGR01007">
    <property type="entry name" value="eps_fam"/>
    <property type="match status" value="1"/>
</dbReference>
<evidence type="ECO:0000313" key="22">
    <source>
        <dbReference type="Proteomes" id="UP000074561"/>
    </source>
</evidence>
<comment type="subcellular location">
    <subcellularLocation>
        <location evidence="1">Cell inner membrane</location>
        <topology evidence="1">Multi-pass membrane protein</topology>
    </subcellularLocation>
</comment>
<dbReference type="GO" id="GO:0042802">
    <property type="term" value="F:identical protein binding"/>
    <property type="evidence" value="ECO:0007669"/>
    <property type="project" value="UniProtKB-ARBA"/>
</dbReference>
<dbReference type="InterPro" id="IPR005700">
    <property type="entry name" value="EPS_ExoP-like"/>
</dbReference>
<dbReference type="STRING" id="279113.CPter91_4047"/>
<accession>A0A127Q8I9</accession>
<evidence type="ECO:0000256" key="15">
    <source>
        <dbReference type="ARBA" id="ARBA00054296"/>
    </source>
</evidence>
<dbReference type="KEGG" id="cpra:CPter91_4047"/>
<evidence type="ECO:0000256" key="5">
    <source>
        <dbReference type="ARBA" id="ARBA00022679"/>
    </source>
</evidence>
<protein>
    <recommendedName>
        <fullName evidence="16">Putative tyrosine-protein kinase EpsB</fullName>
    </recommendedName>
    <alternativeName>
        <fullName evidence="17">EPS I polysaccharide export protein EpsB</fullName>
    </alternativeName>
</protein>
<dbReference type="InterPro" id="IPR027417">
    <property type="entry name" value="P-loop_NTPase"/>
</dbReference>
<dbReference type="FunFam" id="3.40.50.300:FF:000527">
    <property type="entry name" value="Tyrosine-protein kinase etk"/>
    <property type="match status" value="1"/>
</dbReference>
<dbReference type="InterPro" id="IPR005702">
    <property type="entry name" value="Wzc-like_C"/>
</dbReference>
<evidence type="ECO:0000256" key="9">
    <source>
        <dbReference type="ARBA" id="ARBA00022840"/>
    </source>
</evidence>
<keyword evidence="4" id="KW-0997">Cell inner membrane</keyword>
<dbReference type="GO" id="GO:0005524">
    <property type="term" value="F:ATP binding"/>
    <property type="evidence" value="ECO:0007669"/>
    <property type="project" value="UniProtKB-KW"/>
</dbReference>
<dbReference type="GO" id="GO:0000271">
    <property type="term" value="P:polysaccharide biosynthetic process"/>
    <property type="evidence" value="ECO:0007669"/>
    <property type="project" value="UniProtKB-KW"/>
</dbReference>
<dbReference type="Proteomes" id="UP000074561">
    <property type="component" value="Chromosome"/>
</dbReference>
<organism evidence="21 22">
    <name type="scientific">Collimonas pratensis</name>
    <dbReference type="NCBI Taxonomy" id="279113"/>
    <lineage>
        <taxon>Bacteria</taxon>
        <taxon>Pseudomonadati</taxon>
        <taxon>Pseudomonadota</taxon>
        <taxon>Betaproteobacteria</taxon>
        <taxon>Burkholderiales</taxon>
        <taxon>Oxalobacteraceae</taxon>
        <taxon>Collimonas</taxon>
    </lineage>
</organism>
<evidence type="ECO:0000256" key="2">
    <source>
        <dbReference type="ARBA" id="ARBA00008883"/>
    </source>
</evidence>
<dbReference type="InterPro" id="IPR025669">
    <property type="entry name" value="AAA_dom"/>
</dbReference>
<evidence type="ECO:0000256" key="12">
    <source>
        <dbReference type="ARBA" id="ARBA00023137"/>
    </source>
</evidence>
<dbReference type="CDD" id="cd05387">
    <property type="entry name" value="BY-kinase"/>
    <property type="match status" value="1"/>
</dbReference>
<dbReference type="EMBL" id="CP013234">
    <property type="protein sequence ID" value="AMP06367.1"/>
    <property type="molecule type" value="Genomic_DNA"/>
</dbReference>
<evidence type="ECO:0000256" key="10">
    <source>
        <dbReference type="ARBA" id="ARBA00022989"/>
    </source>
</evidence>
<dbReference type="PANTHER" id="PTHR32309:SF32">
    <property type="entry name" value="TYROSINE-PROTEIN KINASE ETK-RELATED"/>
    <property type="match status" value="1"/>
</dbReference>
<dbReference type="SMART" id="SM00382">
    <property type="entry name" value="AAA"/>
    <property type="match status" value="1"/>
</dbReference>
<keyword evidence="7" id="KW-0547">Nucleotide-binding</keyword>
<evidence type="ECO:0000256" key="16">
    <source>
        <dbReference type="ARBA" id="ARBA00067833"/>
    </source>
</evidence>
<feature type="transmembrane region" description="Helical" evidence="19">
    <location>
        <begin position="31"/>
        <end position="50"/>
    </location>
</feature>
<dbReference type="NCBIfam" id="TIGR01005">
    <property type="entry name" value="eps_transp_fam"/>
    <property type="match status" value="1"/>
</dbReference>
<dbReference type="Gene3D" id="3.40.50.300">
    <property type="entry name" value="P-loop containing nucleotide triphosphate hydrolases"/>
    <property type="match status" value="1"/>
</dbReference>
<dbReference type="GO" id="GO:0004713">
    <property type="term" value="F:protein tyrosine kinase activity"/>
    <property type="evidence" value="ECO:0007669"/>
    <property type="project" value="UniProtKB-KW"/>
</dbReference>
<comment type="similarity">
    <text evidence="2">Belongs to the etk/wzc family.</text>
</comment>
<dbReference type="RefSeq" id="WP_061942791.1">
    <property type="nucleotide sequence ID" value="NZ_CP013234.1"/>
</dbReference>
<evidence type="ECO:0000256" key="13">
    <source>
        <dbReference type="ARBA" id="ARBA00023169"/>
    </source>
</evidence>
<keyword evidence="11 19" id="KW-0472">Membrane</keyword>
<dbReference type="PANTHER" id="PTHR32309">
    <property type="entry name" value="TYROSINE-PROTEIN KINASE"/>
    <property type="match status" value="1"/>
</dbReference>
<keyword evidence="18" id="KW-0175">Coiled coil</keyword>
<evidence type="ECO:0000256" key="11">
    <source>
        <dbReference type="ARBA" id="ARBA00023136"/>
    </source>
</evidence>
<evidence type="ECO:0000256" key="7">
    <source>
        <dbReference type="ARBA" id="ARBA00022741"/>
    </source>
</evidence>
<dbReference type="Pfam" id="PF23607">
    <property type="entry name" value="WZC_N"/>
    <property type="match status" value="1"/>
</dbReference>
<feature type="domain" description="AAA+ ATPase" evidence="20">
    <location>
        <begin position="544"/>
        <end position="703"/>
    </location>
</feature>
<keyword evidence="12" id="KW-0829">Tyrosine-protein kinase</keyword>
<dbReference type="Pfam" id="PF13807">
    <property type="entry name" value="GNVR"/>
    <property type="match status" value="1"/>
</dbReference>
<keyword evidence="10 19" id="KW-1133">Transmembrane helix</keyword>
<dbReference type="Pfam" id="PF02706">
    <property type="entry name" value="Wzz"/>
    <property type="match status" value="1"/>
</dbReference>
<keyword evidence="3" id="KW-1003">Cell membrane</keyword>
<dbReference type="Pfam" id="PF13614">
    <property type="entry name" value="AAA_31"/>
    <property type="match status" value="1"/>
</dbReference>
<evidence type="ECO:0000256" key="17">
    <source>
        <dbReference type="ARBA" id="ARBA00081049"/>
    </source>
</evidence>
<evidence type="ECO:0000313" key="21">
    <source>
        <dbReference type="EMBL" id="AMP06367.1"/>
    </source>
</evidence>
<dbReference type="InterPro" id="IPR003593">
    <property type="entry name" value="AAA+_ATPase"/>
</dbReference>
<dbReference type="SUPFAM" id="SSF52540">
    <property type="entry name" value="P-loop containing nucleoside triphosphate hydrolases"/>
    <property type="match status" value="1"/>
</dbReference>
<evidence type="ECO:0000259" key="20">
    <source>
        <dbReference type="SMART" id="SM00382"/>
    </source>
</evidence>
<evidence type="ECO:0000256" key="1">
    <source>
        <dbReference type="ARBA" id="ARBA00004429"/>
    </source>
</evidence>
<sequence length="738" mass="80518">MNAQQHSAADDSSADEFSFVTFLDAISDHRWLVISIFLIASLLGAGYALIAKPVYSTDLLVQVEDSPNTSKNLLGSLSSLSSLVDVKADSAAEIEILRSRTLASQAVDSLRLNVFARARYFPLIGSWIASGQDQLSTPGLFGYGGYAWGAEKIEVARFEIPKSLDDQDFVLTVTAPGHFILRQNAHQIVLEGEVGKELNIAIGEGNIVLKVAALNGKPGAKFILRHASRMQTVAELQKSMTIVEKGKGSGILNISLQGHDPELIARTLNGIGLDYVRQNVARKSEEAEQTLAFLDKKLPELRAELEQSENKYNQFRNSSSTINLGEESKLMLQQNVAAQTRLIELKQKRESLLIGFTSDHQAVIGINRQIADINDELQKYSAQIKRLPLLEQNLFRLNRDVKVNTDLYTALLNSAQQLRLVKAGKVGNVRIIDPALVPEHPLKPHRSVIVLLSMALGLFAGMLCAIVKKLVFDGVSDAFEIEEALGVTVFASIPRSKKQEQLFQKIHAKAPSISVLAQNFPTDMAVEGLRGLRTALQFSMLESRNNVVLITGPTPGLGKSFVAANFAAVLAAAGKKVLLIDADLRKGYLHQYFGLERGNGLSDLITASEDIDQVLHKELLENVSFISTGQLPLKPAELLSHQNFGKLLESLSANYDYVLIDTPPVLAVSDAVIAAAHAATVLLIARAEVSGTGAIKEALKRLAQAGISSQGVVLNDVKLRSSRYGTRDGRYRQEKYVY</sequence>
<evidence type="ECO:0000256" key="8">
    <source>
        <dbReference type="ARBA" id="ARBA00022777"/>
    </source>
</evidence>
<keyword evidence="6 19" id="KW-0812">Transmembrane</keyword>
<evidence type="ECO:0000256" key="4">
    <source>
        <dbReference type="ARBA" id="ARBA00022519"/>
    </source>
</evidence>
<keyword evidence="13" id="KW-0270">Exopolysaccharide synthesis</keyword>
<evidence type="ECO:0000256" key="6">
    <source>
        <dbReference type="ARBA" id="ARBA00022692"/>
    </source>
</evidence>
<comment type="function">
    <text evidence="15">Probably involved in polymerization and/or export of exopolysaccharide EPS I which functions as a virulence factor. May be involved in an ATP-dependent process in the pathway for EPS I production, possibly export of the trimeric repeat units across the inner membrane or their polymerization.</text>
</comment>
<gene>
    <name evidence="21" type="ORF">CPter91_4047</name>
</gene>
<dbReference type="GO" id="GO:0005886">
    <property type="term" value="C:plasma membrane"/>
    <property type="evidence" value="ECO:0007669"/>
    <property type="project" value="UniProtKB-SubCell"/>
</dbReference>
<evidence type="ECO:0000256" key="14">
    <source>
        <dbReference type="ARBA" id="ARBA00053015"/>
    </source>
</evidence>
<dbReference type="InterPro" id="IPR032807">
    <property type="entry name" value="GNVR"/>
</dbReference>
<dbReference type="InterPro" id="IPR050445">
    <property type="entry name" value="Bact_polysacc_biosynth/exp"/>
</dbReference>